<keyword evidence="5" id="KW-0410">Iron transport</keyword>
<keyword evidence="13 14" id="KW-0998">Cell outer membrane</keyword>
<protein>
    <submittedName>
        <fullName evidence="19">TonB-dependent siderophore receptor</fullName>
    </submittedName>
</protein>
<feature type="signal peptide" evidence="16">
    <location>
        <begin position="1"/>
        <end position="33"/>
    </location>
</feature>
<evidence type="ECO:0000256" key="16">
    <source>
        <dbReference type="SAM" id="SignalP"/>
    </source>
</evidence>
<dbReference type="PROSITE" id="PS52016">
    <property type="entry name" value="TONB_DEPENDENT_REC_3"/>
    <property type="match status" value="1"/>
</dbReference>
<evidence type="ECO:0000256" key="5">
    <source>
        <dbReference type="ARBA" id="ARBA00022496"/>
    </source>
</evidence>
<feature type="domain" description="TonB-dependent receptor-like beta-barrel" evidence="17">
    <location>
        <begin position="247"/>
        <end position="672"/>
    </location>
</feature>
<evidence type="ECO:0000259" key="17">
    <source>
        <dbReference type="Pfam" id="PF00593"/>
    </source>
</evidence>
<keyword evidence="7 16" id="KW-0732">Signal</keyword>
<evidence type="ECO:0000256" key="1">
    <source>
        <dbReference type="ARBA" id="ARBA00004571"/>
    </source>
</evidence>
<keyword evidence="10 15" id="KW-0798">TonB box</keyword>
<dbReference type="EMBL" id="CP123389">
    <property type="protein sequence ID" value="XCC97772.1"/>
    <property type="molecule type" value="Genomic_DNA"/>
</dbReference>
<evidence type="ECO:0000256" key="9">
    <source>
        <dbReference type="ARBA" id="ARBA00023065"/>
    </source>
</evidence>
<organism evidence="19">
    <name type="scientific">Alloyangia sp. H15</name>
    <dbReference type="NCBI Taxonomy" id="3029062"/>
    <lineage>
        <taxon>Bacteria</taxon>
        <taxon>Pseudomonadati</taxon>
        <taxon>Pseudomonadota</taxon>
        <taxon>Alphaproteobacteria</taxon>
        <taxon>Rhodobacterales</taxon>
        <taxon>Roseobacteraceae</taxon>
        <taxon>Alloyangia</taxon>
    </lineage>
</organism>
<evidence type="ECO:0000313" key="19">
    <source>
        <dbReference type="EMBL" id="XCC97772.1"/>
    </source>
</evidence>
<evidence type="ECO:0000256" key="2">
    <source>
        <dbReference type="ARBA" id="ARBA00009810"/>
    </source>
</evidence>
<keyword evidence="9" id="KW-0406">Ion transport</keyword>
<evidence type="ECO:0000256" key="4">
    <source>
        <dbReference type="ARBA" id="ARBA00022452"/>
    </source>
</evidence>
<evidence type="ECO:0000256" key="15">
    <source>
        <dbReference type="RuleBase" id="RU003357"/>
    </source>
</evidence>
<evidence type="ECO:0000259" key="18">
    <source>
        <dbReference type="Pfam" id="PF07715"/>
    </source>
</evidence>
<feature type="chain" id="PRO_5043537808" evidence="16">
    <location>
        <begin position="34"/>
        <end position="702"/>
    </location>
</feature>
<proteinExistence type="inferred from homology"/>
<dbReference type="RefSeq" id="WP_353476663.1">
    <property type="nucleotide sequence ID" value="NZ_CP123389.1"/>
</dbReference>
<accession>A0AAU8AS28</accession>
<dbReference type="InterPro" id="IPR039426">
    <property type="entry name" value="TonB-dep_rcpt-like"/>
</dbReference>
<dbReference type="Pfam" id="PF00593">
    <property type="entry name" value="TonB_dep_Rec_b-barrel"/>
    <property type="match status" value="1"/>
</dbReference>
<gene>
    <name evidence="19" type="ORF">PVT71_28140</name>
</gene>
<dbReference type="PANTHER" id="PTHR32552">
    <property type="entry name" value="FERRICHROME IRON RECEPTOR-RELATED"/>
    <property type="match status" value="1"/>
</dbReference>
<geneLocation type="plasmid" evidence="19">
    <name>unnamed4</name>
</geneLocation>
<evidence type="ECO:0000256" key="14">
    <source>
        <dbReference type="PROSITE-ProRule" id="PRU01360"/>
    </source>
</evidence>
<dbReference type="InterPro" id="IPR012910">
    <property type="entry name" value="Plug_dom"/>
</dbReference>
<evidence type="ECO:0000256" key="3">
    <source>
        <dbReference type="ARBA" id="ARBA00022448"/>
    </source>
</evidence>
<dbReference type="PANTHER" id="PTHR32552:SF68">
    <property type="entry name" value="FERRICHROME OUTER MEMBRANE TRANSPORTER_PHAGE RECEPTOR"/>
    <property type="match status" value="1"/>
</dbReference>
<dbReference type="InterPro" id="IPR000531">
    <property type="entry name" value="Beta-barrel_TonB"/>
</dbReference>
<keyword evidence="4 14" id="KW-1134">Transmembrane beta strand</keyword>
<comment type="similarity">
    <text evidence="2 14 15">Belongs to the TonB-dependent receptor family.</text>
</comment>
<name>A0AAU8AS28_9RHOB</name>
<dbReference type="Pfam" id="PF07715">
    <property type="entry name" value="Plug"/>
    <property type="match status" value="1"/>
</dbReference>
<dbReference type="GO" id="GO:0009279">
    <property type="term" value="C:cell outer membrane"/>
    <property type="evidence" value="ECO:0007669"/>
    <property type="project" value="UniProtKB-SubCell"/>
</dbReference>
<evidence type="ECO:0000256" key="8">
    <source>
        <dbReference type="ARBA" id="ARBA00023004"/>
    </source>
</evidence>
<keyword evidence="6 14" id="KW-0812">Transmembrane</keyword>
<dbReference type="GO" id="GO:0015891">
    <property type="term" value="P:siderophore transport"/>
    <property type="evidence" value="ECO:0007669"/>
    <property type="project" value="InterPro"/>
</dbReference>
<keyword evidence="11 14" id="KW-0472">Membrane</keyword>
<keyword evidence="3 14" id="KW-0813">Transport</keyword>
<dbReference type="Gene3D" id="2.170.130.10">
    <property type="entry name" value="TonB-dependent receptor, plug domain"/>
    <property type="match status" value="1"/>
</dbReference>
<evidence type="ECO:0000256" key="13">
    <source>
        <dbReference type="ARBA" id="ARBA00023237"/>
    </source>
</evidence>
<feature type="domain" description="TonB-dependent receptor plug" evidence="18">
    <location>
        <begin position="75"/>
        <end position="174"/>
    </location>
</feature>
<dbReference type="CDD" id="cd01347">
    <property type="entry name" value="ligand_gated_channel"/>
    <property type="match status" value="1"/>
</dbReference>
<dbReference type="SUPFAM" id="SSF56935">
    <property type="entry name" value="Porins"/>
    <property type="match status" value="1"/>
</dbReference>
<evidence type="ECO:0000256" key="10">
    <source>
        <dbReference type="ARBA" id="ARBA00023077"/>
    </source>
</evidence>
<dbReference type="AlphaFoldDB" id="A0AAU8AS28"/>
<dbReference type="InterPro" id="IPR036942">
    <property type="entry name" value="Beta-barrel_TonB_sf"/>
</dbReference>
<evidence type="ECO:0000256" key="12">
    <source>
        <dbReference type="ARBA" id="ARBA00023170"/>
    </source>
</evidence>
<keyword evidence="8" id="KW-0408">Iron</keyword>
<reference evidence="19" key="1">
    <citation type="submission" date="2023-02" db="EMBL/GenBank/DDBJ databases">
        <title>Description and genomic characterization of Salipiger bruguierae sp. nov., isolated from the sediment of mangrove plant Bruguiera sexangula.</title>
        <authorList>
            <person name="Long M."/>
        </authorList>
    </citation>
    <scope>NUCLEOTIDE SEQUENCE</scope>
    <source>
        <strain evidence="19">H15</strain>
        <plasmid evidence="19">unnamed4</plasmid>
    </source>
</reference>
<dbReference type="GO" id="GO:0038023">
    <property type="term" value="F:signaling receptor activity"/>
    <property type="evidence" value="ECO:0007669"/>
    <property type="project" value="InterPro"/>
</dbReference>
<keyword evidence="19" id="KW-0614">Plasmid</keyword>
<dbReference type="InterPro" id="IPR010105">
    <property type="entry name" value="TonB_sidphr_rcpt"/>
</dbReference>
<evidence type="ECO:0000256" key="11">
    <source>
        <dbReference type="ARBA" id="ARBA00023136"/>
    </source>
</evidence>
<comment type="subcellular location">
    <subcellularLocation>
        <location evidence="1 14">Cell outer membrane</location>
        <topology evidence="1 14">Multi-pass membrane protein</topology>
    </subcellularLocation>
</comment>
<sequence>MTHPLPAPALSRLSLLLTSCATLGLLAALPASAQQSGGTVSLGTIFIDTASDGTDDDETIVADQVTSGSGLPSDVMDSSATISVITSKEIAQRGAQTTEQILQYTSGISTDFYGRDDRYDYFKIRGYDATTYRDGMLIGDAFGGVREEPFAFDRVEVLKGANSTAFGVGDPGGAVNFITKSPTGERLREIYGTLGSFNHKELGFDLGDTFAGSGDLSWRLTGKMQDAEAETDGSNDDETFLMGGLAWRPTDRTTVSLVYDYLYRDGYPNSSGYPATGDDFDRDLFLGEPDFNYLDTDRHTLTFKLEHDFGGGLELGTTARYTKGTGGFGYVFLDAVTSEADTTVSRYYFANDADFENFVADAHLLYETSFGTLSSRTMGGIEYRDNHRENTLWYTRAADIDWTDPVYTGGLDLDATDPYQDTTTDTEVASLYLQQEFAWDRLIVQGGLRRDWIDNSITDNLTDVTTESDDVEDTLRLGLTYKLSPNLSLFGSYAESVVPANLGDEPERGRQYEIGVKYRPDGFRGLFSASIYDLTKYNETVTNADTLLEEVRGESRVRGIDLEAKAELTEQLAFTAAYTYLETEILESDNGANNGNRLASTPEHSGSVWADYSVPGQGSFGDLNLGLGVRYTGEYWRSDANTSKTDAAWIWDAAVGYEIAENTRMRLAVTNLLDEKHIAQGGFSTDYYNAGREISVTLNHSW</sequence>
<dbReference type="InterPro" id="IPR037066">
    <property type="entry name" value="Plug_dom_sf"/>
</dbReference>
<evidence type="ECO:0000256" key="7">
    <source>
        <dbReference type="ARBA" id="ARBA00022729"/>
    </source>
</evidence>
<dbReference type="GO" id="GO:0015344">
    <property type="term" value="F:siderophore uptake transmembrane transporter activity"/>
    <property type="evidence" value="ECO:0007669"/>
    <property type="project" value="TreeGrafter"/>
</dbReference>
<evidence type="ECO:0000256" key="6">
    <source>
        <dbReference type="ARBA" id="ARBA00022692"/>
    </source>
</evidence>
<dbReference type="Gene3D" id="2.40.170.20">
    <property type="entry name" value="TonB-dependent receptor, beta-barrel domain"/>
    <property type="match status" value="1"/>
</dbReference>
<dbReference type="NCBIfam" id="TIGR01783">
    <property type="entry name" value="TonB-siderophor"/>
    <property type="match status" value="1"/>
</dbReference>
<keyword evidence="12 19" id="KW-0675">Receptor</keyword>